<feature type="compositionally biased region" description="Polar residues" evidence="2">
    <location>
        <begin position="120"/>
        <end position="130"/>
    </location>
</feature>
<feature type="compositionally biased region" description="Low complexity" evidence="2">
    <location>
        <begin position="236"/>
        <end position="245"/>
    </location>
</feature>
<feature type="region of interest" description="Disordered" evidence="2">
    <location>
        <begin position="1"/>
        <end position="514"/>
    </location>
</feature>
<dbReference type="RefSeq" id="XP_034296967.1">
    <property type="nucleotide sequence ID" value="XM_034441076.1"/>
</dbReference>
<proteinExistence type="predicted"/>
<feature type="compositionally biased region" description="Polar residues" evidence="2">
    <location>
        <begin position="251"/>
        <end position="266"/>
    </location>
</feature>
<keyword evidence="1" id="KW-0238">DNA-binding</keyword>
<evidence type="ECO:0000256" key="2">
    <source>
        <dbReference type="SAM" id="MobiDB-lite"/>
    </source>
</evidence>
<evidence type="ECO:0000313" key="3">
    <source>
        <dbReference type="Proteomes" id="UP001652622"/>
    </source>
</evidence>
<dbReference type="PANTHER" id="PTHR33066">
    <property type="entry name" value="INTEGRASE_SAM-LIKE_N DOMAIN-CONTAINING PROTEIN"/>
    <property type="match status" value="1"/>
</dbReference>
<reference evidence="4 5" key="1">
    <citation type="submission" date="2025-04" db="UniProtKB">
        <authorList>
            <consortium name="RefSeq"/>
        </authorList>
    </citation>
    <scope>IDENTIFICATION</scope>
    <source>
        <tissue evidence="4 5">Blood</tissue>
    </source>
</reference>
<feature type="compositionally biased region" description="Low complexity" evidence="2">
    <location>
        <begin position="324"/>
        <end position="333"/>
    </location>
</feature>
<organism evidence="3 5">
    <name type="scientific">Pantherophis guttatus</name>
    <name type="common">Corn snake</name>
    <name type="synonym">Elaphe guttata</name>
    <dbReference type="NCBI Taxonomy" id="94885"/>
    <lineage>
        <taxon>Eukaryota</taxon>
        <taxon>Metazoa</taxon>
        <taxon>Chordata</taxon>
        <taxon>Craniata</taxon>
        <taxon>Vertebrata</taxon>
        <taxon>Euteleostomi</taxon>
        <taxon>Lepidosauria</taxon>
        <taxon>Squamata</taxon>
        <taxon>Bifurcata</taxon>
        <taxon>Unidentata</taxon>
        <taxon>Episquamata</taxon>
        <taxon>Toxicofera</taxon>
        <taxon>Serpentes</taxon>
        <taxon>Colubroidea</taxon>
        <taxon>Colubridae</taxon>
        <taxon>Colubrinae</taxon>
        <taxon>Pantherophis</taxon>
    </lineage>
</organism>
<dbReference type="Proteomes" id="UP001652622">
    <property type="component" value="Unplaced"/>
</dbReference>
<gene>
    <name evidence="4 5" type="primary">LOC117679279</name>
</gene>
<dbReference type="GO" id="GO:0003677">
    <property type="term" value="F:DNA binding"/>
    <property type="evidence" value="ECO:0007669"/>
    <property type="project" value="UniProtKB-KW"/>
</dbReference>
<feature type="compositionally biased region" description="Low complexity" evidence="2">
    <location>
        <begin position="273"/>
        <end position="288"/>
    </location>
</feature>
<sequence>MASDTRSQIPEPPDSVPAVQDAVPPDHLGGHQTWRLPLVNRPDGGIPPCTHPPRPPQVSPLLFPEPALSVQGSSIRPLIGPQGIHKIDGRHRGPPQVHPHPDAVLPGRPSGPVSLGESGPSRSLNDSQSPGIPRILYQSDQEPSGPGHASPTPGGDHRHESMQGLPFPGSPGQPAVSGQDSEGREGLFPGFALPTPGKDGLLHRHSSLGTSSLQGSAVVPPTLPETGDGVLPPAGPSSSQGAPVPRLVVLGSSSPGAGVQGSSVSYTDYRCQPSRLGGPPILLPRPGSMDPGGFKAQHKLAGTPGHPPGPTSLCPRGSGQACPGQNGQRGRQGPCEPLGRDPLSASHGGSRETGLLGGVAPKVIEGNSHLGGGELSGGLVEQDHGGPRGVDPGTCSLSGDHISHGSSSPGPLRHTEQSTDPEVLRTVSGTRSGGRGCSTQRLASRPSIRLPSSSHRGQGHQEDVTREGRAAANRPPLASQALVRGPEGSLGSASLAPSPGQSHPSPGFTSSSGRSMAAANRLAIERRLLSSRRLPPRVVATIQAARRPLTTRIYDSTWRTFSSWCDSHSIISTAASTEQVLIYLQDRLDSAQSACLRRRLSSESWEADQRGGASQLCRLNQ</sequence>
<dbReference type="KEGG" id="pgut:117679279"/>
<dbReference type="AlphaFoldDB" id="A0A6P9DN01"/>
<evidence type="ECO:0000256" key="1">
    <source>
        <dbReference type="ARBA" id="ARBA00023125"/>
    </source>
</evidence>
<dbReference type="GeneID" id="117679279"/>
<dbReference type="PANTHER" id="PTHR33066:SF2">
    <property type="entry name" value="FILAGGRIN-2-LIKE"/>
    <property type="match status" value="1"/>
</dbReference>
<dbReference type="Gene3D" id="1.10.150.130">
    <property type="match status" value="1"/>
</dbReference>
<evidence type="ECO:0000313" key="4">
    <source>
        <dbReference type="RefSeq" id="XP_034296967.1"/>
    </source>
</evidence>
<feature type="compositionally biased region" description="Pro residues" evidence="2">
    <location>
        <begin position="49"/>
        <end position="58"/>
    </location>
</feature>
<keyword evidence="3" id="KW-1185">Reference proteome</keyword>
<dbReference type="SUPFAM" id="SSF47823">
    <property type="entry name" value="lambda integrase-like, N-terminal domain"/>
    <property type="match status" value="1"/>
</dbReference>
<feature type="compositionally biased region" description="Polar residues" evidence="2">
    <location>
        <begin position="499"/>
        <end position="514"/>
    </location>
</feature>
<accession>A0A6P9DN01</accession>
<evidence type="ECO:0000313" key="5">
    <source>
        <dbReference type="RefSeq" id="XP_034296968.1"/>
    </source>
</evidence>
<dbReference type="InterPro" id="IPR010998">
    <property type="entry name" value="Integrase_recombinase_N"/>
</dbReference>
<name>A0A6P9DN01_PANGU</name>
<dbReference type="RefSeq" id="XP_034296968.1">
    <property type="nucleotide sequence ID" value="XM_034441077.1"/>
</dbReference>
<protein>
    <submittedName>
        <fullName evidence="4 5">Collagen alpha-5(IV) chain-like</fullName>
    </submittedName>
</protein>
<feature type="compositionally biased region" description="Basic and acidic residues" evidence="2">
    <location>
        <begin position="459"/>
        <end position="469"/>
    </location>
</feature>